<dbReference type="AlphaFoldDB" id="D9Q119"/>
<reference evidence="2 3" key="1">
    <citation type="journal article" date="2010" name="Appl. Environ. Microbiol.">
        <title>The genome sequence of the crenarchaeon Acidilobus saccharovorans supports a new order, Acidilobales, and suggests an important ecological role in terrestrial acidic hot springs.</title>
        <authorList>
            <person name="Mardanov A.V."/>
            <person name="Svetlitchnyi V.A."/>
            <person name="Beletsky A.V."/>
            <person name="Prokofeva M.I."/>
            <person name="Bonch-Osmolovskaya E.A."/>
            <person name="Ravin N.V."/>
            <person name="Skryabin K.G."/>
        </authorList>
    </citation>
    <scope>NUCLEOTIDE SEQUENCE [LARGE SCALE GENOMIC DNA]</scope>
    <source>
        <strain evidence="3">DSM 16705 / JCM 18335 / VKM B-2471 / 345-15</strain>
    </source>
</reference>
<protein>
    <submittedName>
        <fullName evidence="2">N-type ATP pyrophosphatase superfamily</fullName>
    </submittedName>
</protein>
<keyword evidence="3" id="KW-1185">Reference proteome</keyword>
<dbReference type="Gene3D" id="3.90.1490.10">
    <property type="entry name" value="putative n-type atp pyrophosphatase, domain 2"/>
    <property type="match status" value="1"/>
</dbReference>
<dbReference type="STRING" id="666510.ASAC_0600"/>
<evidence type="ECO:0000313" key="2">
    <source>
        <dbReference type="EMBL" id="ADL19007.1"/>
    </source>
</evidence>
<dbReference type="RefSeq" id="WP_013266519.1">
    <property type="nucleotide sequence ID" value="NC_014374.1"/>
</dbReference>
<evidence type="ECO:0000259" key="1">
    <source>
        <dbReference type="Pfam" id="PF01902"/>
    </source>
</evidence>
<dbReference type="OrthoDB" id="372052at2157"/>
<dbReference type="InterPro" id="IPR014729">
    <property type="entry name" value="Rossmann-like_a/b/a_fold"/>
</dbReference>
<dbReference type="GeneID" id="9498833"/>
<dbReference type="KEGG" id="asc:ASAC_0600"/>
<sequence length="227" mass="24883">MGSRVAMFSGGKDGLRAASLAWPVDILLFLVYDFPEPSPHIENVGATIAEASLIGKPIVVARLDRGKEFEETADLLRKLNADKLIAGDVFVEDHLKYMESLASEAGASLLEPLWGQDTLEILMKDLEEGYSMKVLGARTRALRRAVGEVVDRHNSEWFLSLAKSDGADPLGENGEYHTVVVNSPLHRAPLRTFNVRRISMECCDIELVAAPFNQAALGSYIRAFGTP</sequence>
<dbReference type="Pfam" id="PF01902">
    <property type="entry name" value="Diphthami_syn_2"/>
    <property type="match status" value="1"/>
</dbReference>
<proteinExistence type="predicted"/>
<dbReference type="Gene3D" id="3.40.50.620">
    <property type="entry name" value="HUPs"/>
    <property type="match status" value="1"/>
</dbReference>
<dbReference type="SUPFAM" id="SSF52402">
    <property type="entry name" value="Adenine nucleotide alpha hydrolases-like"/>
    <property type="match status" value="1"/>
</dbReference>
<accession>D9Q119</accession>
<organism evidence="2 3">
    <name type="scientific">Acidilobus saccharovorans (strain DSM 16705 / JCM 18335 / VKM B-2471 / 345-15)</name>
    <dbReference type="NCBI Taxonomy" id="666510"/>
    <lineage>
        <taxon>Archaea</taxon>
        <taxon>Thermoproteota</taxon>
        <taxon>Thermoprotei</taxon>
        <taxon>Acidilobales</taxon>
        <taxon>Acidilobaceae</taxon>
        <taxon>Acidilobus</taxon>
    </lineage>
</organism>
<dbReference type="EMBL" id="CP001742">
    <property type="protein sequence ID" value="ADL19007.1"/>
    <property type="molecule type" value="Genomic_DNA"/>
</dbReference>
<evidence type="ECO:0000313" key="3">
    <source>
        <dbReference type="Proteomes" id="UP000000346"/>
    </source>
</evidence>
<feature type="domain" description="Diphthamide synthase" evidence="1">
    <location>
        <begin position="5"/>
        <end position="196"/>
    </location>
</feature>
<dbReference type="InParanoid" id="D9Q119"/>
<dbReference type="InterPro" id="IPR002761">
    <property type="entry name" value="Diphthami_syn_dom"/>
</dbReference>
<dbReference type="Proteomes" id="UP000000346">
    <property type="component" value="Chromosome"/>
</dbReference>
<dbReference type="HOGENOM" id="CLU_010289_1_0_2"/>
<dbReference type="eggNOG" id="arCOG00036">
    <property type="taxonomic scope" value="Archaea"/>
</dbReference>
<name>D9Q119_ACIS3</name>
<gene>
    <name evidence="2" type="ordered locus">ASAC_0600</name>
</gene>